<protein>
    <submittedName>
        <fullName evidence="1">Uncharacterized protein</fullName>
    </submittedName>
</protein>
<name>A0A0C2I556_THEKT</name>
<dbReference type="AlphaFoldDB" id="A0A0C2I556"/>
<keyword evidence="2" id="KW-1185">Reference proteome</keyword>
<evidence type="ECO:0000313" key="2">
    <source>
        <dbReference type="Proteomes" id="UP000031668"/>
    </source>
</evidence>
<reference evidence="1 2" key="1">
    <citation type="journal article" date="2014" name="Genome Biol. Evol.">
        <title>The genome of the myxosporean Thelohanellus kitauei shows adaptations to nutrient acquisition within its fish host.</title>
        <authorList>
            <person name="Yang Y."/>
            <person name="Xiong J."/>
            <person name="Zhou Z."/>
            <person name="Huo F."/>
            <person name="Miao W."/>
            <person name="Ran C."/>
            <person name="Liu Y."/>
            <person name="Zhang J."/>
            <person name="Feng J."/>
            <person name="Wang M."/>
            <person name="Wang M."/>
            <person name="Wang L."/>
            <person name="Yao B."/>
        </authorList>
    </citation>
    <scope>NUCLEOTIDE SEQUENCE [LARGE SCALE GENOMIC DNA]</scope>
    <source>
        <strain evidence="1">Wuqing</strain>
    </source>
</reference>
<dbReference type="Proteomes" id="UP000031668">
    <property type="component" value="Unassembled WGS sequence"/>
</dbReference>
<evidence type="ECO:0000313" key="1">
    <source>
        <dbReference type="EMBL" id="KII60273.1"/>
    </source>
</evidence>
<gene>
    <name evidence="1" type="ORF">RF11_15370</name>
</gene>
<organism evidence="1 2">
    <name type="scientific">Thelohanellus kitauei</name>
    <name type="common">Myxosporean</name>
    <dbReference type="NCBI Taxonomy" id="669202"/>
    <lineage>
        <taxon>Eukaryota</taxon>
        <taxon>Metazoa</taxon>
        <taxon>Cnidaria</taxon>
        <taxon>Myxozoa</taxon>
        <taxon>Myxosporea</taxon>
        <taxon>Bivalvulida</taxon>
        <taxon>Platysporina</taxon>
        <taxon>Myxobolidae</taxon>
        <taxon>Thelohanellus</taxon>
    </lineage>
</organism>
<sequence length="105" mass="12177">MTGVKVKSLTFNETVISVAHNTINFQFKIFSATTQWSMSELYELSHKVYADVTETSLDQRLDICGIQRLKRSLLHKTWCKLWQCVGTAFPHSVWKTAFTSQRRYG</sequence>
<comment type="caution">
    <text evidence="1">The sequence shown here is derived from an EMBL/GenBank/DDBJ whole genome shotgun (WGS) entry which is preliminary data.</text>
</comment>
<proteinExistence type="predicted"/>
<accession>A0A0C2I556</accession>
<dbReference type="EMBL" id="JWZT01005709">
    <property type="protein sequence ID" value="KII60273.1"/>
    <property type="molecule type" value="Genomic_DNA"/>
</dbReference>